<dbReference type="EnsemblMetazoa" id="CLYHEMT019964.1">
    <property type="protein sequence ID" value="CLYHEMP019964.1"/>
    <property type="gene ID" value="CLYHEMG019964"/>
</dbReference>
<protein>
    <submittedName>
        <fullName evidence="4">Integrase / Recombinase</fullName>
    </submittedName>
    <submittedName>
        <fullName evidence="5">Phage_integrase domain-containing protein</fullName>
    </submittedName>
</protein>
<dbReference type="EMBL" id="GBGP01000126">
    <property type="protein sequence ID" value="JAC85058.1"/>
    <property type="molecule type" value="mRNA"/>
</dbReference>
<reference evidence="5" key="2">
    <citation type="submission" date="2021-01" db="UniProtKB">
        <authorList>
            <consortium name="EnsemblMetazoa"/>
        </authorList>
    </citation>
    <scope>IDENTIFICATION</scope>
</reference>
<sequence length="334" mass="37864">MFGIWRKLDDIKDNKLRSIASSLPTLVKSAYADSTLQKYKPAWNKWISWAAQFDEICPCPATPFYVAVYLNDIVSNNGKIGTLDVAISAIRWGHLNSGLESPTDHPFVKLALEGGKRIIARGGGKVSRQKEPLDSELLKQIVDEYGQSKNLMDLRFVLICVLGFSGFMRISEILALKIKDITFEDEGIKIFIETSKTDQLREGHILHISKTDTKCCPIYWLRHYLSISKLEKEEESFLICRLAKTKIGHNAIGKYSVSYSTVWTCFKSHLAKLVDERKYALHSLRSGGASEAANNNVSDRMISKHGRWKSDQTRNRYIKDNPKKRFSVSKSLGI</sequence>
<keyword evidence="2" id="KW-0233">DNA recombination</keyword>
<evidence type="ECO:0000256" key="1">
    <source>
        <dbReference type="ARBA" id="ARBA00023125"/>
    </source>
</evidence>
<dbReference type="InterPro" id="IPR052925">
    <property type="entry name" value="Phage_Integrase-like_Recomb"/>
</dbReference>
<keyword evidence="6" id="KW-1185">Reference proteome</keyword>
<dbReference type="AlphaFoldDB" id="A0A069DM33"/>
<name>A0A069DM33_9CNID</name>
<dbReference type="GO" id="GO:0003677">
    <property type="term" value="F:DNA binding"/>
    <property type="evidence" value="ECO:0007669"/>
    <property type="project" value="UniProtKB-KW"/>
</dbReference>
<dbReference type="InterPro" id="IPR013762">
    <property type="entry name" value="Integrase-like_cat_sf"/>
</dbReference>
<dbReference type="SUPFAM" id="SSF47823">
    <property type="entry name" value="lambda integrase-like, N-terminal domain"/>
    <property type="match status" value="1"/>
</dbReference>
<dbReference type="OrthoDB" id="5982453at2759"/>
<accession>A0A069DM33</accession>
<organism evidence="4">
    <name type="scientific">Clytia hemisphaerica</name>
    <dbReference type="NCBI Taxonomy" id="252671"/>
    <lineage>
        <taxon>Eukaryota</taxon>
        <taxon>Metazoa</taxon>
        <taxon>Cnidaria</taxon>
        <taxon>Hydrozoa</taxon>
        <taxon>Hydroidolina</taxon>
        <taxon>Leptothecata</taxon>
        <taxon>Obeliida</taxon>
        <taxon>Clytiidae</taxon>
        <taxon>Clytia</taxon>
    </lineage>
</organism>
<dbReference type="Gene3D" id="1.10.150.130">
    <property type="match status" value="1"/>
</dbReference>
<dbReference type="Gene3D" id="1.10.443.10">
    <property type="entry name" value="Intergrase catalytic core"/>
    <property type="match status" value="1"/>
</dbReference>
<proteinExistence type="evidence at transcript level"/>
<evidence type="ECO:0000313" key="4">
    <source>
        <dbReference type="EMBL" id="JAC85058.1"/>
    </source>
</evidence>
<evidence type="ECO:0000313" key="6">
    <source>
        <dbReference type="Proteomes" id="UP000594262"/>
    </source>
</evidence>
<dbReference type="PROSITE" id="PS51898">
    <property type="entry name" value="TYR_RECOMBINASE"/>
    <property type="match status" value="1"/>
</dbReference>
<feature type="domain" description="Tyr recombinase" evidence="3">
    <location>
        <begin position="128"/>
        <end position="330"/>
    </location>
</feature>
<evidence type="ECO:0000256" key="2">
    <source>
        <dbReference type="ARBA" id="ARBA00023172"/>
    </source>
</evidence>
<dbReference type="InterPro" id="IPR002104">
    <property type="entry name" value="Integrase_catalytic"/>
</dbReference>
<dbReference type="InterPro" id="IPR010998">
    <property type="entry name" value="Integrase_recombinase_N"/>
</dbReference>
<dbReference type="Pfam" id="PF00589">
    <property type="entry name" value="Phage_integrase"/>
    <property type="match status" value="1"/>
</dbReference>
<dbReference type="GO" id="GO:0006310">
    <property type="term" value="P:DNA recombination"/>
    <property type="evidence" value="ECO:0007669"/>
    <property type="project" value="UniProtKB-KW"/>
</dbReference>
<evidence type="ECO:0000259" key="3">
    <source>
        <dbReference type="PROSITE" id="PS51898"/>
    </source>
</evidence>
<dbReference type="PANTHER" id="PTHR34605:SF4">
    <property type="entry name" value="DNA ADENINE METHYLTRANSFERASE"/>
    <property type="match status" value="1"/>
</dbReference>
<keyword evidence="1" id="KW-0238">DNA-binding</keyword>
<dbReference type="GO" id="GO:0015074">
    <property type="term" value="P:DNA integration"/>
    <property type="evidence" value="ECO:0007669"/>
    <property type="project" value="InterPro"/>
</dbReference>
<dbReference type="InterPro" id="IPR011010">
    <property type="entry name" value="DNA_brk_join_enz"/>
</dbReference>
<dbReference type="Proteomes" id="UP000594262">
    <property type="component" value="Unplaced"/>
</dbReference>
<dbReference type="PANTHER" id="PTHR34605">
    <property type="entry name" value="PHAGE_INTEGRASE DOMAIN-CONTAINING PROTEIN"/>
    <property type="match status" value="1"/>
</dbReference>
<dbReference type="SUPFAM" id="SSF56349">
    <property type="entry name" value="DNA breaking-rejoining enzymes"/>
    <property type="match status" value="1"/>
</dbReference>
<evidence type="ECO:0000313" key="5">
    <source>
        <dbReference type="EnsemblMetazoa" id="CLYHEMP019964.1"/>
    </source>
</evidence>
<reference evidence="4" key="1">
    <citation type="journal article" date="2014" name="PLoS Genet.">
        <title>Differential Responses to Wnt and PCP Disruption Predict Expression and Developmental Function of Conserved and Novel Genes in a Cnidarian.</title>
        <authorList>
            <person name="Lapebie P."/>
            <person name="Ruggiero A."/>
            <person name="Barreau C."/>
            <person name="Chevalier S."/>
            <person name="Chang P."/>
            <person name="Dru P."/>
            <person name="Houliston E."/>
            <person name="Momose T."/>
        </authorList>
    </citation>
    <scope>NUCLEOTIDE SEQUENCE</scope>
</reference>